<dbReference type="Proteomes" id="UP000480185">
    <property type="component" value="Unassembled WGS sequence"/>
</dbReference>
<evidence type="ECO:0000259" key="4">
    <source>
        <dbReference type="Pfam" id="PF02036"/>
    </source>
</evidence>
<dbReference type="RefSeq" id="WP_153728444.1">
    <property type="nucleotide sequence ID" value="NZ_WJNH01000005.1"/>
</dbReference>
<dbReference type="OrthoDB" id="9804656at2"/>
<evidence type="ECO:0000256" key="2">
    <source>
        <dbReference type="ARBA" id="ARBA00022857"/>
    </source>
</evidence>
<proteinExistence type="inferred from homology"/>
<feature type="domain" description="SCP2" evidence="4">
    <location>
        <begin position="9"/>
        <end position="106"/>
    </location>
</feature>
<name>A0A6G1X6A8_9BACI</name>
<organism evidence="5 6">
    <name type="scientific">Salinibacillus xinjiangensis</name>
    <dbReference type="NCBI Taxonomy" id="1229268"/>
    <lineage>
        <taxon>Bacteria</taxon>
        <taxon>Bacillati</taxon>
        <taxon>Bacillota</taxon>
        <taxon>Bacilli</taxon>
        <taxon>Bacillales</taxon>
        <taxon>Bacillaceae</taxon>
        <taxon>Salinibacillus</taxon>
    </lineage>
</organism>
<comment type="similarity">
    <text evidence="1">Belongs to the short-chain dehydrogenases/reductases (SDR) family.</text>
</comment>
<dbReference type="PANTHER" id="PTHR42808:SF3">
    <property type="entry name" value="HYDROXYSTEROID DEHYDROGENASE-LIKE PROTEIN 2"/>
    <property type="match status" value="1"/>
</dbReference>
<accession>A0A6G1X6A8</accession>
<sequence length="115" mass="12557">MTTVKSIFQEINSALQEDPGRVKGIEAVYQFDLEGEESSTYQLVLKGEESYAAEGDAEKSDCTLKMSTDDFKKMVDGNLNGTQAFMSGRLKIKGNMGLALKLQDILSSYNAASKS</sequence>
<dbReference type="AlphaFoldDB" id="A0A6G1X6A8"/>
<evidence type="ECO:0000256" key="3">
    <source>
        <dbReference type="ARBA" id="ARBA00023002"/>
    </source>
</evidence>
<evidence type="ECO:0000313" key="6">
    <source>
        <dbReference type="Proteomes" id="UP000480185"/>
    </source>
</evidence>
<protein>
    <submittedName>
        <fullName evidence="5">Sterol-binding protein</fullName>
    </submittedName>
</protein>
<reference evidence="5 6" key="1">
    <citation type="submission" date="2019-11" db="EMBL/GenBank/DDBJ databases">
        <authorList>
            <person name="Li J."/>
        </authorList>
    </citation>
    <scope>NUCLEOTIDE SEQUENCE [LARGE SCALE GENOMIC DNA]</scope>
    <source>
        <strain evidence="5 6">J4</strain>
    </source>
</reference>
<comment type="caution">
    <text evidence="5">The sequence shown here is derived from an EMBL/GenBank/DDBJ whole genome shotgun (WGS) entry which is preliminary data.</text>
</comment>
<dbReference type="GO" id="GO:0016491">
    <property type="term" value="F:oxidoreductase activity"/>
    <property type="evidence" value="ECO:0007669"/>
    <property type="project" value="UniProtKB-KW"/>
</dbReference>
<keyword evidence="6" id="KW-1185">Reference proteome</keyword>
<dbReference type="Gene3D" id="3.30.1050.10">
    <property type="entry name" value="SCP2 sterol-binding domain"/>
    <property type="match status" value="1"/>
</dbReference>
<dbReference type="InterPro" id="IPR036527">
    <property type="entry name" value="SCP2_sterol-bd_dom_sf"/>
</dbReference>
<dbReference type="InterPro" id="IPR051935">
    <property type="entry name" value="HSDL2"/>
</dbReference>
<dbReference type="SUPFAM" id="SSF55718">
    <property type="entry name" value="SCP-like"/>
    <property type="match status" value="1"/>
</dbReference>
<gene>
    <name evidence="5" type="ORF">GH754_09340</name>
</gene>
<dbReference type="InterPro" id="IPR003033">
    <property type="entry name" value="SCP2_sterol-bd_dom"/>
</dbReference>
<keyword evidence="3" id="KW-0560">Oxidoreductase</keyword>
<evidence type="ECO:0000313" key="5">
    <source>
        <dbReference type="EMBL" id="MRG86533.1"/>
    </source>
</evidence>
<keyword evidence="2" id="KW-0521">NADP</keyword>
<dbReference type="PANTHER" id="PTHR42808">
    <property type="entry name" value="HYDROXYSTEROID DEHYDROGENASE-LIKE PROTEIN 2"/>
    <property type="match status" value="1"/>
</dbReference>
<dbReference type="EMBL" id="WJNH01000005">
    <property type="protein sequence ID" value="MRG86533.1"/>
    <property type="molecule type" value="Genomic_DNA"/>
</dbReference>
<evidence type="ECO:0000256" key="1">
    <source>
        <dbReference type="ARBA" id="ARBA00006484"/>
    </source>
</evidence>
<dbReference type="Pfam" id="PF02036">
    <property type="entry name" value="SCP2"/>
    <property type="match status" value="1"/>
</dbReference>